<evidence type="ECO:0000313" key="11">
    <source>
        <dbReference type="Proteomes" id="UP000702964"/>
    </source>
</evidence>
<dbReference type="PANTHER" id="PTHR34448:SF3">
    <property type="entry name" value="AMINOPEPTIDASE AMPS"/>
    <property type="match status" value="1"/>
</dbReference>
<sequence>MTELVEEGAAILHVIAENPDLLAGVPQERIVTSQKVRGKALEKYRSYQMADKFSWSIVAVPSPEWAAKVFPDLPAEQQIDKLWDVIFKTVRIGEQDAVAEWKTHLLNLDSRADLLNEKKYKKLHYTAPGTDLTIELPEGHLWVSGGSINEQGHVFVANMPTEEVFTAPLKTGVNGTVRSTKPLSYGGNLIDGFSLTFENGRIVDYTAEQGLDSLKSLIEMDEGAHYLGEVALVPHQSPISDTNILFYNTLFDENASNHLAIGNAYAFCLEGGKTMSKEELIKNGLNSSLTHVDFMIGSGEMNIHGVTSEAVKVGANVQPGQIFVISAMIDTAEFVRLLVRKGYEAGAKKVIVKYGDETVNRLRFEMAPEDSFQDPPKWHAAELEELAANDAAFLTVLSSSPDLLKGIDPERISTHQRTYGQAMSKYRQYQQADKMSWTGVACPSLDWAAKVFPDLPPAEQVKQLWEAIFAAVRADLEDPIAAWEQHIERLEHKAAALNSKKYKTLHFVSPGTDLTVELPEGHIWAQAGSINEQGTRFVANIPTEEVFTAPAKYGVNGTVSSTKPLSYGGSIIDRFSLTFENGRIIDFHAEEGQDTLERLISMDEGSHYLGEVALVPFHSPISESGILYYTTLYDENASCHLAIGSSYAFNIDGGKTMSTEELAARGMNSSITHVDFMMGSSETNIYGITANGEREAIFLNGDWAF</sequence>
<gene>
    <name evidence="10" type="ORF">G195_000253</name>
</gene>
<evidence type="ECO:0000256" key="9">
    <source>
        <dbReference type="ARBA" id="ARBA00023049"/>
    </source>
</evidence>
<evidence type="ECO:0000256" key="7">
    <source>
        <dbReference type="ARBA" id="ARBA00022723"/>
    </source>
</evidence>
<dbReference type="GO" id="GO:0008237">
    <property type="term" value="F:metallopeptidase activity"/>
    <property type="evidence" value="ECO:0007669"/>
    <property type="project" value="UniProtKB-KW"/>
</dbReference>
<evidence type="ECO:0000256" key="2">
    <source>
        <dbReference type="ARBA" id="ARBA00001946"/>
    </source>
</evidence>
<comment type="cofactor">
    <cofactor evidence="3">
        <name>Zn(2+)</name>
        <dbReference type="ChEBI" id="CHEBI:29105"/>
    </cofactor>
</comment>
<accession>A0A8J4SWW9</accession>
<dbReference type="GO" id="GO:0004177">
    <property type="term" value="F:aminopeptidase activity"/>
    <property type="evidence" value="ECO:0007669"/>
    <property type="project" value="UniProtKB-KW"/>
</dbReference>
<dbReference type="Proteomes" id="UP000702964">
    <property type="component" value="Unassembled WGS sequence"/>
</dbReference>
<proteinExistence type="inferred from homology"/>
<dbReference type="GO" id="GO:0006508">
    <property type="term" value="P:proteolysis"/>
    <property type="evidence" value="ECO:0007669"/>
    <property type="project" value="UniProtKB-KW"/>
</dbReference>
<evidence type="ECO:0000256" key="5">
    <source>
        <dbReference type="ARBA" id="ARBA00022438"/>
    </source>
</evidence>
<evidence type="ECO:0000256" key="3">
    <source>
        <dbReference type="ARBA" id="ARBA00001947"/>
    </source>
</evidence>
<reference evidence="10" key="1">
    <citation type="journal article" date="2015" name="Genom Data">
        <title>Draft genome sequences of Phytophthora kernoviae and Phytophthora ramorum lineage EU2 from Scotland.</title>
        <authorList>
            <person name="Sambles C."/>
            <person name="Schlenzig A."/>
            <person name="O'Neill P."/>
            <person name="Grant M."/>
            <person name="Studholme D.J."/>
        </authorList>
    </citation>
    <scope>NUCLEOTIDE SEQUENCE</scope>
    <source>
        <strain evidence="10">00238/432</strain>
    </source>
</reference>
<evidence type="ECO:0000256" key="6">
    <source>
        <dbReference type="ARBA" id="ARBA00022670"/>
    </source>
</evidence>
<keyword evidence="8" id="KW-0378">Hydrolase</keyword>
<comment type="cofactor">
    <cofactor evidence="1">
        <name>Co(2+)</name>
        <dbReference type="ChEBI" id="CHEBI:48828"/>
    </cofactor>
</comment>
<dbReference type="Gene3D" id="3.40.1830.10">
    <property type="entry name" value="Thermophilic metalloprotease (M29)"/>
    <property type="match status" value="2"/>
</dbReference>
<dbReference type="AlphaFoldDB" id="A0A8J4SWW9"/>
<protein>
    <recommendedName>
        <fullName evidence="12">Aminopeptidase</fullName>
    </recommendedName>
</protein>
<evidence type="ECO:0008006" key="12">
    <source>
        <dbReference type="Google" id="ProtNLM"/>
    </source>
</evidence>
<evidence type="ECO:0000256" key="8">
    <source>
        <dbReference type="ARBA" id="ARBA00022801"/>
    </source>
</evidence>
<keyword evidence="6" id="KW-0645">Protease</keyword>
<dbReference type="InterPro" id="IPR035097">
    <property type="entry name" value="M29_N-terminal"/>
</dbReference>
<reference evidence="10" key="2">
    <citation type="submission" date="2020-02" db="EMBL/GenBank/DDBJ databases">
        <authorList>
            <person name="Studholme D.J."/>
        </authorList>
    </citation>
    <scope>NUCLEOTIDE SEQUENCE</scope>
    <source>
        <strain evidence="10">00238/432</strain>
    </source>
</reference>
<dbReference type="InterPro" id="IPR000787">
    <property type="entry name" value="Peptidase_M29"/>
</dbReference>
<dbReference type="GO" id="GO:0046872">
    <property type="term" value="F:metal ion binding"/>
    <property type="evidence" value="ECO:0007669"/>
    <property type="project" value="UniProtKB-KW"/>
</dbReference>
<dbReference type="PRINTS" id="PR00919">
    <property type="entry name" value="THERMOPTASE"/>
</dbReference>
<comment type="cofactor">
    <cofactor evidence="2">
        <name>Mg(2+)</name>
        <dbReference type="ChEBI" id="CHEBI:18420"/>
    </cofactor>
</comment>
<dbReference type="Pfam" id="PF02073">
    <property type="entry name" value="Peptidase_M29"/>
    <property type="match status" value="2"/>
</dbReference>
<dbReference type="PANTHER" id="PTHR34448">
    <property type="entry name" value="AMINOPEPTIDASE"/>
    <property type="match status" value="1"/>
</dbReference>
<dbReference type="EMBL" id="AOFI03000001">
    <property type="protein sequence ID" value="KAF4325995.1"/>
    <property type="molecule type" value="Genomic_DNA"/>
</dbReference>
<organism evidence="10 11">
    <name type="scientific">Phytophthora kernoviae 00238/432</name>
    <dbReference type="NCBI Taxonomy" id="1284355"/>
    <lineage>
        <taxon>Eukaryota</taxon>
        <taxon>Sar</taxon>
        <taxon>Stramenopiles</taxon>
        <taxon>Oomycota</taxon>
        <taxon>Peronosporomycetes</taxon>
        <taxon>Peronosporales</taxon>
        <taxon>Peronosporaceae</taxon>
        <taxon>Phytophthora</taxon>
    </lineage>
</organism>
<dbReference type="SUPFAM" id="SSF144052">
    <property type="entry name" value="Thermophilic metalloprotease-like"/>
    <property type="match status" value="2"/>
</dbReference>
<keyword evidence="7" id="KW-0479">Metal-binding</keyword>
<evidence type="ECO:0000256" key="4">
    <source>
        <dbReference type="ARBA" id="ARBA00008236"/>
    </source>
</evidence>
<comment type="caution">
    <text evidence="10">The sequence shown here is derived from an EMBL/GenBank/DDBJ whole genome shotgun (WGS) entry which is preliminary data.</text>
</comment>
<evidence type="ECO:0000313" key="10">
    <source>
        <dbReference type="EMBL" id="KAF4325995.1"/>
    </source>
</evidence>
<dbReference type="InterPro" id="IPR052170">
    <property type="entry name" value="M29_Exopeptidase"/>
</dbReference>
<evidence type="ECO:0000256" key="1">
    <source>
        <dbReference type="ARBA" id="ARBA00001941"/>
    </source>
</evidence>
<comment type="similarity">
    <text evidence="4">Belongs to the peptidase M29 family.</text>
</comment>
<keyword evidence="9" id="KW-0482">Metalloprotease</keyword>
<keyword evidence="5" id="KW-0031">Aminopeptidase</keyword>
<name>A0A8J4SWW9_9STRA</name>